<feature type="domain" description="NACHT" evidence="1">
    <location>
        <begin position="760"/>
        <end position="888"/>
    </location>
</feature>
<dbReference type="Gene3D" id="3.40.50.300">
    <property type="entry name" value="P-loop containing nucleotide triphosphate hydrolases"/>
    <property type="match status" value="1"/>
</dbReference>
<dbReference type="OrthoDB" id="120976at2759"/>
<reference evidence="2" key="2">
    <citation type="journal article" date="2022" name="Microbiol. Resour. Announc.">
        <title>Whole-Genome Sequence of Entomortierella parvispora E1425, a Mucoromycotan Fungus Associated with Burkholderiaceae-Related Endosymbiotic Bacteria.</title>
        <authorList>
            <person name="Herlambang A."/>
            <person name="Guo Y."/>
            <person name="Takashima Y."/>
            <person name="Narisawa K."/>
            <person name="Ohta H."/>
            <person name="Nishizawa T."/>
        </authorList>
    </citation>
    <scope>NUCLEOTIDE SEQUENCE</scope>
    <source>
        <strain evidence="2">E1425</strain>
    </source>
</reference>
<dbReference type="InterPro" id="IPR003593">
    <property type="entry name" value="AAA+_ATPase"/>
</dbReference>
<dbReference type="Pfam" id="PF23238">
    <property type="entry name" value="DUF7068"/>
    <property type="match status" value="1"/>
</dbReference>
<accession>A0A9P3HIV7</accession>
<dbReference type="InterPro" id="IPR027417">
    <property type="entry name" value="P-loop_NTPase"/>
</dbReference>
<keyword evidence="3" id="KW-1185">Reference proteome</keyword>
<dbReference type="SUPFAM" id="SSF52540">
    <property type="entry name" value="P-loop containing nucleoside triphosphate hydrolases"/>
    <property type="match status" value="1"/>
</dbReference>
<dbReference type="PROSITE" id="PS50837">
    <property type="entry name" value="NACHT"/>
    <property type="match status" value="1"/>
</dbReference>
<dbReference type="Proteomes" id="UP000827284">
    <property type="component" value="Unassembled WGS sequence"/>
</dbReference>
<dbReference type="SMART" id="SM00567">
    <property type="entry name" value="EZ_HEAT"/>
    <property type="match status" value="4"/>
</dbReference>
<dbReference type="InterPro" id="IPR055496">
    <property type="entry name" value="DUF7068"/>
</dbReference>
<comment type="caution">
    <text evidence="2">The sequence shown here is derived from an EMBL/GenBank/DDBJ whole genome shotgun (WGS) entry which is preliminary data.</text>
</comment>
<dbReference type="Pfam" id="PF05729">
    <property type="entry name" value="NACHT"/>
    <property type="match status" value="1"/>
</dbReference>
<evidence type="ECO:0000259" key="1">
    <source>
        <dbReference type="PROSITE" id="PS50837"/>
    </source>
</evidence>
<organism evidence="2 3">
    <name type="scientific">Entomortierella parvispora</name>
    <dbReference type="NCBI Taxonomy" id="205924"/>
    <lineage>
        <taxon>Eukaryota</taxon>
        <taxon>Fungi</taxon>
        <taxon>Fungi incertae sedis</taxon>
        <taxon>Mucoromycota</taxon>
        <taxon>Mortierellomycotina</taxon>
        <taxon>Mortierellomycetes</taxon>
        <taxon>Mortierellales</taxon>
        <taxon>Mortierellaceae</taxon>
        <taxon>Entomortierella</taxon>
    </lineage>
</organism>
<proteinExistence type="predicted"/>
<gene>
    <name evidence="2" type="ORF">EMPS_09893</name>
</gene>
<dbReference type="EMBL" id="BQFW01000013">
    <property type="protein sequence ID" value="GJJ77534.1"/>
    <property type="molecule type" value="Genomic_DNA"/>
</dbReference>
<dbReference type="InterPro" id="IPR016024">
    <property type="entry name" value="ARM-type_fold"/>
</dbReference>
<dbReference type="PANTHER" id="PTHR46312:SF2">
    <property type="entry name" value="NUCLEOTIDE-BINDING OLIGOMERIZATION DOMAIN-CONTAINING PROTEIN 2-LIKE"/>
    <property type="match status" value="1"/>
</dbReference>
<dbReference type="Pfam" id="PF13646">
    <property type="entry name" value="HEAT_2"/>
    <property type="match status" value="2"/>
</dbReference>
<dbReference type="InterPro" id="IPR011989">
    <property type="entry name" value="ARM-like"/>
</dbReference>
<dbReference type="InterPro" id="IPR056251">
    <property type="entry name" value="Arm_rpt_dom"/>
</dbReference>
<dbReference type="PANTHER" id="PTHR46312">
    <property type="entry name" value="NACHT DOMAIN-CONTAINING PROTEIN"/>
    <property type="match status" value="1"/>
</dbReference>
<reference evidence="2" key="1">
    <citation type="submission" date="2021-11" db="EMBL/GenBank/DDBJ databases">
        <authorList>
            <person name="Herlambang A."/>
            <person name="Guo Y."/>
            <person name="Takashima Y."/>
            <person name="Nishizawa T."/>
        </authorList>
    </citation>
    <scope>NUCLEOTIDE SEQUENCE</scope>
    <source>
        <strain evidence="2">E1425</strain>
    </source>
</reference>
<dbReference type="SMART" id="SM00382">
    <property type="entry name" value="AAA"/>
    <property type="match status" value="1"/>
</dbReference>
<protein>
    <recommendedName>
        <fullName evidence="1">NACHT domain-containing protein</fullName>
    </recommendedName>
</protein>
<dbReference type="SUPFAM" id="SSF48371">
    <property type="entry name" value="ARM repeat"/>
    <property type="match status" value="2"/>
</dbReference>
<dbReference type="InterPro" id="IPR004155">
    <property type="entry name" value="PBS_lyase_HEAT"/>
</dbReference>
<dbReference type="Pfam" id="PF23948">
    <property type="entry name" value="ARM_5"/>
    <property type="match status" value="1"/>
</dbReference>
<dbReference type="Gene3D" id="1.25.10.10">
    <property type="entry name" value="Leucine-rich Repeat Variant"/>
    <property type="match status" value="2"/>
</dbReference>
<sequence>MTPSEHEALKNAKDWIQSARKAKGSKLTVPMYYWGAVLALKKIDKKKAGADALTGKVDALRELAEVLNHSGETSKAVECSQKADALTRELGENKRFRESIASPPLTGPVISQDEVETKVACTVSLEGMSLLYTSTNPILIFINVAFALCFQSLCHMRYQHLLHPSTDTSTPQPTPPPTPQTIISISVATSIQESTTFFTKDVNPVPIHCTLPGPDEQLQTTYQLVYSLQLLQDSVHEEDLTPEALQWRHCTRNNLDEKDRLQTIAVQIVQTFRSNATKDAAAVAEVVQLAPVLDSEYSRLLLTSFTDTICQSQHLHVHLVAGLVNVMQGAAPGSISSNDLVVVLQSLLKKLQSTHPESTRDRHHLLLAISQVLDTMADTDIGSLDRDALHAPLKDLLQELESSEDPYLTFQAEYATQALLNVPDDETVLKAGFRRLWSGLKVVAGFANILDPTAIKDSLEALENLYESGKEGARLLKELRSSIRNNDHPTFSMKEGLRFKKAWYDAVRRAEMCIKAGGLVEFRDLVTTTSYRHQFQFQWGICQLLGQFATDTQWDLEARKEAIVFLGELYMDSKLWNQREGVDQVIFDILANVTTNDGDNFEGATSLLKKMKKQSPELKSNVDPQSPLWNNFQPWDSSGYTTAKFTLLKTVQIQYPWKPRLYGIHKALKAYHAPELVIRRVSGDTLDLETCFVNLAIVEAPAYRQKEKEDLKEQAAVFHRLQSFERVENTNTDSVIPLEQLFNKRKLPKRQRDESEDVPRRILVQGRAGIGKTTLCKKLVHAHQNGLWRNLFDVVLWIPLRNLRGFTGNTLEALFRDKIFIGQDRVQRQEALAEALVTCAEKGKVLFILDGMDEIVADTESEERQTFRRFLMTLLGQQYVVVTSRPSGVDSSLLQSTDLELETVGFSQQNVQDFLVKVLDYEGATSVQDFIRRTPLIQGLVNIPVQLDVICFSWDSLPKNVSHITMTGLYQLMVQRLCCKDAVRLKKKAGKILLTDQRLRSYGPKEMENVMATELLHLGYLAFRGMENRHQIEFEEKDLRQAFRELQESSGFNQTPTPEDLVDTIKQTSFLNTADVDLSSQNANFQQAWHFLHLTFQEYFAATWIVRHFTLRQECRPAKMMSREQLADFVHQHKYNPQYEIVWSMVAGLLEGEALMEFFGLLQGAPRDLIGGRHVLILASCFNEAHGRLDSKYSKKVDEELRRWLRFEMQTLEHDEDSVSRLGSQLSFPEASLVNTLVSESPWRSTLARTLGTRSIMSDDAITFLVVALDDNDNRVRFFAAAALAEQPQLPGSLITPLIAALKDKDGDVRYAVATALGKQSPLPESAIPALVAALDDEDEDVRSAAASLLSKHSISRETSIRPLITVIGAKDEDANPTATLALNSIHSTGPTFIQPSIAPLKNEHEEVKFAVTLNLSEESELPESPIKSPVDALKDENEHVRSAAVRLLGKQFELPESAIGSLVDALKDENEEVRIRAAYALGNQSGLPESAVHFLIALLKDVGKYASIYALQVLRQHSHSICFAFPQLTKDEITSVYESCLFQYSCSHVLSLQVQDGRLRIYTEKRKISEIIDGDVQEKIFSAFRAVQDKRGL</sequence>
<evidence type="ECO:0000313" key="2">
    <source>
        <dbReference type="EMBL" id="GJJ77534.1"/>
    </source>
</evidence>
<dbReference type="InterPro" id="IPR007111">
    <property type="entry name" value="NACHT_NTPase"/>
</dbReference>
<evidence type="ECO:0000313" key="3">
    <source>
        <dbReference type="Proteomes" id="UP000827284"/>
    </source>
</evidence>
<name>A0A9P3HIV7_9FUNG</name>